<dbReference type="Proteomes" id="UP000694941">
    <property type="component" value="Unplaced"/>
</dbReference>
<sequence>MMKCQLDFVVFTFVLLFYRSVSGLCPYRCQCDEERLTAICDDAKLDVVPITLNPDLRELHLEKNSIKGIMSAFNVYRNLEYLDMSGNQLVTLGRNNFERQQKLQILLLGYNMISSLQRMTFFGLNSLHILKLTGNFIQQLPEQVFSELSSLEVLDLSENSISTISNHAFIGLARIKILLLRENKVMQIPKAAFGPLPHLISLDLGLNSFPLVEDYVFSNLLGLETLKLDSCGIREIRKHAFSALKHLTDLLLQDNLLNVIPTEAFRYLKSVRELQIGQNNFRKIQANAFTGLMNLRSLVINSAPLLKRIENDAFSCNDNLQHIAMNHNKKLSYIGKDAFTSLPFLRTVSLRDNAFHTLPAEILPWQNLEHFDIRDNPLVCNCSISWLLRLLQNFNYSNHVDPDVTLITCETPPLLRDILLKDLTPEDLGCYISEMQKIMTWTFATVGILIIVLIVIVLWYRQKVANDLKIKCSTSLSESQFDTRYGQETLRQGLTPEREWIVKIGREPYPGRLV</sequence>
<dbReference type="SMART" id="SM00082">
    <property type="entry name" value="LRRCT"/>
    <property type="match status" value="1"/>
</dbReference>
<dbReference type="Gene3D" id="3.80.10.10">
    <property type="entry name" value="Ribonuclease Inhibitor"/>
    <property type="match status" value="2"/>
</dbReference>
<evidence type="ECO:0000256" key="5">
    <source>
        <dbReference type="SAM" id="SignalP"/>
    </source>
</evidence>
<dbReference type="SUPFAM" id="SSF52058">
    <property type="entry name" value="L domain-like"/>
    <property type="match status" value="1"/>
</dbReference>
<keyword evidence="3" id="KW-0677">Repeat</keyword>
<dbReference type="GeneID" id="106471457"/>
<gene>
    <name evidence="8 9 10" type="primary">LOC106471457</name>
</gene>
<evidence type="ECO:0000256" key="1">
    <source>
        <dbReference type="ARBA" id="ARBA00022614"/>
    </source>
</evidence>
<keyword evidence="4" id="KW-0472">Membrane</keyword>
<dbReference type="Pfam" id="PF00560">
    <property type="entry name" value="LRR_1"/>
    <property type="match status" value="1"/>
</dbReference>
<evidence type="ECO:0000313" key="8">
    <source>
        <dbReference type="RefSeq" id="XP_013787517.2"/>
    </source>
</evidence>
<dbReference type="PROSITE" id="PS51450">
    <property type="entry name" value="LRR"/>
    <property type="match status" value="1"/>
</dbReference>
<keyword evidence="2 5" id="KW-0732">Signal</keyword>
<evidence type="ECO:0000256" key="2">
    <source>
        <dbReference type="ARBA" id="ARBA00022729"/>
    </source>
</evidence>
<evidence type="ECO:0000256" key="3">
    <source>
        <dbReference type="ARBA" id="ARBA00022737"/>
    </source>
</evidence>
<evidence type="ECO:0000259" key="6">
    <source>
        <dbReference type="SMART" id="SM00082"/>
    </source>
</evidence>
<accession>A0ABM1BRZ1</accession>
<evidence type="ECO:0000256" key="4">
    <source>
        <dbReference type="SAM" id="Phobius"/>
    </source>
</evidence>
<dbReference type="RefSeq" id="XP_013787517.2">
    <property type="nucleotide sequence ID" value="XM_013932063.2"/>
</dbReference>
<dbReference type="PRINTS" id="PR00019">
    <property type="entry name" value="LEURICHRPT"/>
</dbReference>
<name>A0ABM1BRZ1_LIMPO</name>
<proteinExistence type="predicted"/>
<reference evidence="8 9" key="1">
    <citation type="submission" date="2025-05" db="UniProtKB">
        <authorList>
            <consortium name="RefSeq"/>
        </authorList>
    </citation>
    <scope>IDENTIFICATION</scope>
    <source>
        <tissue evidence="8 9">Muscle</tissue>
    </source>
</reference>
<evidence type="ECO:0000313" key="9">
    <source>
        <dbReference type="RefSeq" id="XP_022256636.1"/>
    </source>
</evidence>
<dbReference type="InterPro" id="IPR001611">
    <property type="entry name" value="Leu-rich_rpt"/>
</dbReference>
<keyword evidence="4" id="KW-1133">Transmembrane helix</keyword>
<dbReference type="Pfam" id="PF13855">
    <property type="entry name" value="LRR_8"/>
    <property type="match status" value="2"/>
</dbReference>
<organism evidence="7 8">
    <name type="scientific">Limulus polyphemus</name>
    <name type="common">Atlantic horseshoe crab</name>
    <dbReference type="NCBI Taxonomy" id="6850"/>
    <lineage>
        <taxon>Eukaryota</taxon>
        <taxon>Metazoa</taxon>
        <taxon>Ecdysozoa</taxon>
        <taxon>Arthropoda</taxon>
        <taxon>Chelicerata</taxon>
        <taxon>Merostomata</taxon>
        <taxon>Xiphosura</taxon>
        <taxon>Limulidae</taxon>
        <taxon>Limulus</taxon>
    </lineage>
</organism>
<dbReference type="SMART" id="SM00369">
    <property type="entry name" value="LRR_TYP"/>
    <property type="match status" value="10"/>
</dbReference>
<dbReference type="PANTHER" id="PTHR24366:SF96">
    <property type="entry name" value="LEUCINE RICH REPEAT CONTAINING 53"/>
    <property type="match status" value="1"/>
</dbReference>
<dbReference type="PANTHER" id="PTHR24366">
    <property type="entry name" value="IG(IMMUNOGLOBULIN) AND LRR(LEUCINE RICH REPEAT) DOMAINS"/>
    <property type="match status" value="1"/>
</dbReference>
<evidence type="ECO:0000313" key="10">
    <source>
        <dbReference type="RefSeq" id="XP_022256639.1"/>
    </source>
</evidence>
<dbReference type="RefSeq" id="XP_022256636.1">
    <property type="nucleotide sequence ID" value="XM_022400928.1"/>
</dbReference>
<keyword evidence="1" id="KW-0433">Leucine-rich repeat</keyword>
<evidence type="ECO:0000313" key="7">
    <source>
        <dbReference type="Proteomes" id="UP000694941"/>
    </source>
</evidence>
<dbReference type="RefSeq" id="XP_022256639.1">
    <property type="nucleotide sequence ID" value="XM_022400931.1"/>
</dbReference>
<feature type="signal peptide" evidence="5">
    <location>
        <begin position="1"/>
        <end position="23"/>
    </location>
</feature>
<dbReference type="InterPro" id="IPR032675">
    <property type="entry name" value="LRR_dom_sf"/>
</dbReference>
<keyword evidence="7" id="KW-1185">Reference proteome</keyword>
<dbReference type="InterPro" id="IPR000483">
    <property type="entry name" value="Cys-rich_flank_reg_C"/>
</dbReference>
<protein>
    <submittedName>
        <fullName evidence="8 9">Insulin-like growth factor-binding protein complex acid labile subunit</fullName>
    </submittedName>
</protein>
<feature type="transmembrane region" description="Helical" evidence="4">
    <location>
        <begin position="438"/>
        <end position="460"/>
    </location>
</feature>
<dbReference type="InterPro" id="IPR003591">
    <property type="entry name" value="Leu-rich_rpt_typical-subtyp"/>
</dbReference>
<feature type="chain" id="PRO_5045022042" evidence="5">
    <location>
        <begin position="24"/>
        <end position="514"/>
    </location>
</feature>
<keyword evidence="4" id="KW-0812">Transmembrane</keyword>
<feature type="domain" description="LRRCT" evidence="6">
    <location>
        <begin position="376"/>
        <end position="431"/>
    </location>
</feature>